<keyword evidence="2" id="KW-0560">Oxidoreductase</keyword>
<dbReference type="Pfam" id="PF00067">
    <property type="entry name" value="p450"/>
    <property type="match status" value="1"/>
</dbReference>
<dbReference type="SUPFAM" id="SSF48264">
    <property type="entry name" value="Cytochrome P450"/>
    <property type="match status" value="1"/>
</dbReference>
<evidence type="ECO:0000313" key="4">
    <source>
        <dbReference type="EMBL" id="GAA2336274.1"/>
    </source>
</evidence>
<keyword evidence="2" id="KW-0503">Monooxygenase</keyword>
<feature type="compositionally biased region" description="Polar residues" evidence="3">
    <location>
        <begin position="27"/>
        <end position="39"/>
    </location>
</feature>
<comment type="similarity">
    <text evidence="1 2">Belongs to the cytochrome P450 family.</text>
</comment>
<dbReference type="InterPro" id="IPR036396">
    <property type="entry name" value="Cyt_P450_sf"/>
</dbReference>
<sequence length="442" mass="48216">MAQGGAGEIQPRRRLSANDHQAWPVSSLESGAMQNTANTAVPGPSEPLDTRALLEDPYAAYAKLREEGPVHRISGPDGRPAWLVTRYDDVRRALADPRLSLDKSNALPGNFRGFALPPALDANLLNMDPPDHTRVRRLVAKAFTPGRVERMRERVRRAAEELLDDVAPAGRADLIAAYAGPLPITVICDLLGVPQRDRRDFRAWSDALIAPDPARPHLAKEAVGAMLRFYTGLIASKRAEPSDDLLSDLIAVRDDDEGGSGGDRLTEDELTSLAFLLLLAGYENVIHLIGNSVLALLDHPPLLRELRERPAGLAAAVEEFARHDTPAPLAIRRFPLEDMEIGGVTVPAGETVLLSLASANRDPARFREPDRLDPNNGRSGHLAFGHGIHYCLGAPLARLEVEVALAALLSRFPGLRLDVPRDRLRRRPSMRAHGLISLPVAW</sequence>
<dbReference type="PROSITE" id="PS00086">
    <property type="entry name" value="CYTOCHROME_P450"/>
    <property type="match status" value="1"/>
</dbReference>
<feature type="region of interest" description="Disordered" evidence="3">
    <location>
        <begin position="1"/>
        <end position="49"/>
    </location>
</feature>
<keyword evidence="5" id="KW-1185">Reference proteome</keyword>
<dbReference type="PANTHER" id="PTHR46696">
    <property type="entry name" value="P450, PUTATIVE (EUROFUNG)-RELATED"/>
    <property type="match status" value="1"/>
</dbReference>
<keyword evidence="2" id="KW-0349">Heme</keyword>
<protein>
    <submittedName>
        <fullName evidence="4">Cytochrome P450</fullName>
    </submittedName>
</protein>
<accession>A0ABN3FSC1</accession>
<organism evidence="4 5">
    <name type="scientific">Streptomyces cuspidosporus</name>
    <dbReference type="NCBI Taxonomy" id="66882"/>
    <lineage>
        <taxon>Bacteria</taxon>
        <taxon>Bacillati</taxon>
        <taxon>Actinomycetota</taxon>
        <taxon>Actinomycetes</taxon>
        <taxon>Kitasatosporales</taxon>
        <taxon>Streptomycetaceae</taxon>
        <taxon>Streptomyces</taxon>
    </lineage>
</organism>
<reference evidence="4 5" key="1">
    <citation type="journal article" date="2019" name="Int. J. Syst. Evol. Microbiol.">
        <title>The Global Catalogue of Microorganisms (GCM) 10K type strain sequencing project: providing services to taxonomists for standard genome sequencing and annotation.</title>
        <authorList>
            <consortium name="The Broad Institute Genomics Platform"/>
            <consortium name="The Broad Institute Genome Sequencing Center for Infectious Disease"/>
            <person name="Wu L."/>
            <person name="Ma J."/>
        </authorList>
    </citation>
    <scope>NUCLEOTIDE SEQUENCE [LARGE SCALE GENOMIC DNA]</scope>
    <source>
        <strain evidence="4 5">JCM 4316</strain>
    </source>
</reference>
<dbReference type="InterPro" id="IPR017972">
    <property type="entry name" value="Cyt_P450_CS"/>
</dbReference>
<dbReference type="Proteomes" id="UP001500253">
    <property type="component" value="Unassembled WGS sequence"/>
</dbReference>
<comment type="caution">
    <text evidence="4">The sequence shown here is derived from an EMBL/GenBank/DDBJ whole genome shotgun (WGS) entry which is preliminary data.</text>
</comment>
<evidence type="ECO:0000256" key="2">
    <source>
        <dbReference type="RuleBase" id="RU000461"/>
    </source>
</evidence>
<dbReference type="EMBL" id="BAAASD010000006">
    <property type="protein sequence ID" value="GAA2336274.1"/>
    <property type="molecule type" value="Genomic_DNA"/>
</dbReference>
<evidence type="ECO:0000256" key="1">
    <source>
        <dbReference type="ARBA" id="ARBA00010617"/>
    </source>
</evidence>
<dbReference type="PANTHER" id="PTHR46696:SF1">
    <property type="entry name" value="CYTOCHROME P450 YJIB-RELATED"/>
    <property type="match status" value="1"/>
</dbReference>
<keyword evidence="2" id="KW-0408">Iron</keyword>
<dbReference type="CDD" id="cd11029">
    <property type="entry name" value="CYP107-like"/>
    <property type="match status" value="1"/>
</dbReference>
<evidence type="ECO:0000256" key="3">
    <source>
        <dbReference type="SAM" id="MobiDB-lite"/>
    </source>
</evidence>
<dbReference type="InterPro" id="IPR002397">
    <property type="entry name" value="Cyt_P450_B"/>
</dbReference>
<dbReference type="PRINTS" id="PR00359">
    <property type="entry name" value="BP450"/>
</dbReference>
<proteinExistence type="inferred from homology"/>
<name>A0ABN3FSC1_9ACTN</name>
<gene>
    <name evidence="4" type="ORF">GCM10010246_20700</name>
</gene>
<dbReference type="Gene3D" id="1.10.630.10">
    <property type="entry name" value="Cytochrome P450"/>
    <property type="match status" value="1"/>
</dbReference>
<keyword evidence="2" id="KW-0479">Metal-binding</keyword>
<evidence type="ECO:0000313" key="5">
    <source>
        <dbReference type="Proteomes" id="UP001500253"/>
    </source>
</evidence>
<dbReference type="InterPro" id="IPR001128">
    <property type="entry name" value="Cyt_P450"/>
</dbReference>